<reference evidence="2 3" key="1">
    <citation type="submission" date="2017-04" db="EMBL/GenBank/DDBJ databases">
        <title>The complete genome sequence of Streptomyces albolongus YIM 101047, the producer of novel bafilomycins and novel odoriferous sesquiterpenoids.</title>
        <authorList>
            <person name="Yin M."/>
            <person name="Jiang Y."/>
        </authorList>
    </citation>
    <scope>NUCLEOTIDE SEQUENCE [LARGE SCALE GENOMIC DNA]</scope>
    <source>
        <strain evidence="2 3">YIM 101047</strain>
    </source>
</reference>
<sequence>MNTDDGYAPVLTTKTRKGRFSAPMAARMCRARKHSARVVLALPGAHRYPFQDGSIADMARRAARVGGFLSGTPLLDSWIYTSTAHRVPPLDVRSPQRWIGDWAALPKESLLPRDGEPRNLLLRNADEFSLFGPEDAAAAINEISRGVSDDGEPTLVLFFVYALRSEGTHLASALDGAAGKNVFWQFFGDTSDGGSALSHLDALRAEAPHIRNVGLYNGWDRIQETPEYLFYRGVLGPFARWQARRSPSTA</sequence>
<evidence type="ECO:0000259" key="1">
    <source>
        <dbReference type="Pfam" id="PF10138"/>
    </source>
</evidence>
<name>A0ABC8BVU3_9ACTN</name>
<gene>
    <name evidence="2" type="ORF">B7C62_21895</name>
</gene>
<evidence type="ECO:0000313" key="2">
    <source>
        <dbReference type="EMBL" id="ARF74584.1"/>
    </source>
</evidence>
<dbReference type="RefSeq" id="WP_084748622.1">
    <property type="nucleotide sequence ID" value="NZ_CP020563.1"/>
</dbReference>
<feature type="domain" description="vWA found in TerF C terminus" evidence="1">
    <location>
        <begin position="38"/>
        <end position="242"/>
    </location>
</feature>
<keyword evidence="3" id="KW-1185">Reference proteome</keyword>
<dbReference type="KEGG" id="kab:B7C62_21895"/>
<proteinExistence type="predicted"/>
<dbReference type="Pfam" id="PF10138">
    <property type="entry name" value="vWA-TerF-like"/>
    <property type="match status" value="1"/>
</dbReference>
<organism evidence="2 3">
    <name type="scientific">Kitasatospora albolonga</name>
    <dbReference type="NCBI Taxonomy" id="68173"/>
    <lineage>
        <taxon>Bacteria</taxon>
        <taxon>Bacillati</taxon>
        <taxon>Actinomycetota</taxon>
        <taxon>Actinomycetes</taxon>
        <taxon>Kitasatosporales</taxon>
        <taxon>Streptomycetaceae</taxon>
        <taxon>Kitasatospora</taxon>
    </lineage>
</organism>
<dbReference type="Proteomes" id="UP000192251">
    <property type="component" value="Chromosome"/>
</dbReference>
<dbReference type="AlphaFoldDB" id="A0ABC8BVU3"/>
<dbReference type="InterPro" id="IPR019303">
    <property type="entry name" value="vWA_TerF_C"/>
</dbReference>
<protein>
    <recommendedName>
        <fullName evidence="1">vWA found in TerF C terminus domain-containing protein</fullName>
    </recommendedName>
</protein>
<accession>A0ABC8BVU3</accession>
<dbReference type="EMBL" id="CP020563">
    <property type="protein sequence ID" value="ARF74584.1"/>
    <property type="molecule type" value="Genomic_DNA"/>
</dbReference>
<evidence type="ECO:0000313" key="3">
    <source>
        <dbReference type="Proteomes" id="UP000192251"/>
    </source>
</evidence>